<dbReference type="InterPro" id="IPR005828">
    <property type="entry name" value="MFS_sugar_transport-like"/>
</dbReference>
<organism evidence="8">
    <name type="scientific">Lygus hesperus</name>
    <name type="common">Western plant bug</name>
    <dbReference type="NCBI Taxonomy" id="30085"/>
    <lineage>
        <taxon>Eukaryota</taxon>
        <taxon>Metazoa</taxon>
        <taxon>Ecdysozoa</taxon>
        <taxon>Arthropoda</taxon>
        <taxon>Hexapoda</taxon>
        <taxon>Insecta</taxon>
        <taxon>Pterygota</taxon>
        <taxon>Neoptera</taxon>
        <taxon>Paraneoptera</taxon>
        <taxon>Hemiptera</taxon>
        <taxon>Heteroptera</taxon>
        <taxon>Panheteroptera</taxon>
        <taxon>Cimicomorpha</taxon>
        <taxon>Miridae</taxon>
        <taxon>Mirini</taxon>
        <taxon>Lygus</taxon>
    </lineage>
</organism>
<proteinExistence type="predicted"/>
<dbReference type="GO" id="GO:0015149">
    <property type="term" value="F:hexose transmembrane transporter activity"/>
    <property type="evidence" value="ECO:0007669"/>
    <property type="project" value="TreeGrafter"/>
</dbReference>
<dbReference type="GO" id="GO:0016020">
    <property type="term" value="C:membrane"/>
    <property type="evidence" value="ECO:0007669"/>
    <property type="project" value="UniProtKB-SubCell"/>
</dbReference>
<feature type="transmembrane region" description="Helical" evidence="6">
    <location>
        <begin position="70"/>
        <end position="89"/>
    </location>
</feature>
<comment type="subcellular location">
    <subcellularLocation>
        <location evidence="1">Membrane</location>
        <topology evidence="1">Multi-pass membrane protein</topology>
    </subcellularLocation>
</comment>
<keyword evidence="5 6" id="KW-0472">Membrane</keyword>
<reference evidence="8" key="2">
    <citation type="submission" date="2014-07" db="EMBL/GenBank/DDBJ databases">
        <authorList>
            <person name="Hull J."/>
        </authorList>
    </citation>
    <scope>NUCLEOTIDE SEQUENCE</scope>
</reference>
<dbReference type="Gene3D" id="1.20.1250.20">
    <property type="entry name" value="MFS general substrate transporter like domains"/>
    <property type="match status" value="1"/>
</dbReference>
<keyword evidence="2" id="KW-0813">Transport</keyword>
<dbReference type="InterPro" id="IPR036259">
    <property type="entry name" value="MFS_trans_sf"/>
</dbReference>
<dbReference type="AlphaFoldDB" id="A0A0A9Z9G0"/>
<dbReference type="Pfam" id="PF00083">
    <property type="entry name" value="Sugar_tr"/>
    <property type="match status" value="1"/>
</dbReference>
<dbReference type="InterPro" id="IPR020846">
    <property type="entry name" value="MFS_dom"/>
</dbReference>
<evidence type="ECO:0000256" key="2">
    <source>
        <dbReference type="ARBA" id="ARBA00022448"/>
    </source>
</evidence>
<accession>A0A0A9Z9G0</accession>
<dbReference type="PROSITE" id="PS50850">
    <property type="entry name" value="MFS"/>
    <property type="match status" value="1"/>
</dbReference>
<reference evidence="8" key="1">
    <citation type="journal article" date="2014" name="PLoS ONE">
        <title>Transcriptome-Based Identification of ABC Transporters in the Western Tarnished Plant Bug Lygus hesperus.</title>
        <authorList>
            <person name="Hull J.J."/>
            <person name="Chaney K."/>
            <person name="Geib S.M."/>
            <person name="Fabrick J.A."/>
            <person name="Brent C.S."/>
            <person name="Walsh D."/>
            <person name="Lavine L.C."/>
        </authorList>
    </citation>
    <scope>NUCLEOTIDE SEQUENCE</scope>
</reference>
<feature type="transmembrane region" description="Helical" evidence="6">
    <location>
        <begin position="101"/>
        <end position="119"/>
    </location>
</feature>
<sequence length="141" mass="14973">MKGTMGIMEDATSGQTFKSVTCTLIWSVLAASVGSGFQHGYNTGVLNAPQKVIESWMNSTLHINKSELTFVWSATTSIMCIGGIIGGALTSVLSNGIGRRLTLILNNLIAIVASLIMGGSKYADLPWMLILGRFIMESTLG</sequence>
<keyword evidence="4 6" id="KW-1133">Transmembrane helix</keyword>
<name>A0A0A9Z9G0_LYGHE</name>
<evidence type="ECO:0000256" key="6">
    <source>
        <dbReference type="SAM" id="Phobius"/>
    </source>
</evidence>
<protein>
    <submittedName>
        <fullName evidence="8">Solute carrier family 2, facilitated glucose transporter member 3</fullName>
    </submittedName>
</protein>
<dbReference type="PANTHER" id="PTHR23503:SF8">
    <property type="entry name" value="FACILITATED GLUCOSE TRANSPORTER PROTEIN 1"/>
    <property type="match status" value="1"/>
</dbReference>
<evidence type="ECO:0000313" key="8">
    <source>
        <dbReference type="EMBL" id="JAG39988.1"/>
    </source>
</evidence>
<dbReference type="EMBL" id="GBHO01003616">
    <property type="protein sequence ID" value="JAG39988.1"/>
    <property type="molecule type" value="Transcribed_RNA"/>
</dbReference>
<dbReference type="SUPFAM" id="SSF103473">
    <property type="entry name" value="MFS general substrate transporter"/>
    <property type="match status" value="1"/>
</dbReference>
<evidence type="ECO:0000256" key="3">
    <source>
        <dbReference type="ARBA" id="ARBA00022692"/>
    </source>
</evidence>
<keyword evidence="3 6" id="KW-0812">Transmembrane</keyword>
<evidence type="ECO:0000256" key="4">
    <source>
        <dbReference type="ARBA" id="ARBA00022989"/>
    </source>
</evidence>
<evidence type="ECO:0000256" key="5">
    <source>
        <dbReference type="ARBA" id="ARBA00023136"/>
    </source>
</evidence>
<feature type="domain" description="Major facilitator superfamily (MFS) profile" evidence="7">
    <location>
        <begin position="28"/>
        <end position="141"/>
    </location>
</feature>
<dbReference type="PANTHER" id="PTHR23503">
    <property type="entry name" value="SOLUTE CARRIER FAMILY 2"/>
    <property type="match status" value="1"/>
</dbReference>
<dbReference type="InterPro" id="IPR045263">
    <property type="entry name" value="GLUT"/>
</dbReference>
<evidence type="ECO:0000256" key="1">
    <source>
        <dbReference type="ARBA" id="ARBA00004141"/>
    </source>
</evidence>
<evidence type="ECO:0000259" key="7">
    <source>
        <dbReference type="PROSITE" id="PS50850"/>
    </source>
</evidence>
<gene>
    <name evidence="8" type="primary">SLC2A3_6</name>
    <name evidence="8" type="ORF">CM83_87402</name>
</gene>
<keyword evidence="8" id="KW-0762">Sugar transport</keyword>